<proteinExistence type="predicted"/>
<reference evidence="2" key="1">
    <citation type="journal article" date="2019" name="Int. J. Syst. Evol. Microbiol.">
        <title>The Global Catalogue of Microorganisms (GCM) 10K type strain sequencing project: providing services to taxonomists for standard genome sequencing and annotation.</title>
        <authorList>
            <consortium name="The Broad Institute Genomics Platform"/>
            <consortium name="The Broad Institute Genome Sequencing Center for Infectious Disease"/>
            <person name="Wu L."/>
            <person name="Ma J."/>
        </authorList>
    </citation>
    <scope>NUCLEOTIDE SEQUENCE [LARGE SCALE GENOMIC DNA]</scope>
    <source>
        <strain evidence="2">CCM 7480</strain>
    </source>
</reference>
<comment type="caution">
    <text evidence="1">The sequence shown here is derived from an EMBL/GenBank/DDBJ whole genome shotgun (WGS) entry which is preliminary data.</text>
</comment>
<dbReference type="RefSeq" id="WP_312550326.1">
    <property type="nucleotide sequence ID" value="NZ_JBHRVV010000001.1"/>
</dbReference>
<dbReference type="EMBL" id="JBHRVV010000001">
    <property type="protein sequence ID" value="MFC3458187.1"/>
    <property type="molecule type" value="Genomic_DNA"/>
</dbReference>
<evidence type="ECO:0000313" key="2">
    <source>
        <dbReference type="Proteomes" id="UP001595665"/>
    </source>
</evidence>
<dbReference type="Proteomes" id="UP001595665">
    <property type="component" value="Unassembled WGS sequence"/>
</dbReference>
<keyword evidence="2" id="KW-1185">Reference proteome</keyword>
<sequence length="42" mass="4412">MNPAHLTPERGEILVVLKEALIARNGGGVYSPGAAIEASFDF</sequence>
<evidence type="ECO:0000313" key="1">
    <source>
        <dbReference type="EMBL" id="MFC3458187.1"/>
    </source>
</evidence>
<accession>A0ABV7PI25</accession>
<gene>
    <name evidence="1" type="ORF">ACFOPH_08010</name>
</gene>
<protein>
    <submittedName>
        <fullName evidence="1">Uncharacterized protein</fullName>
    </submittedName>
</protein>
<name>A0ABV7PI25_9BURK</name>
<organism evidence="1 2">
    <name type="scientific">Massilia haematophila</name>
    <dbReference type="NCBI Taxonomy" id="457923"/>
    <lineage>
        <taxon>Bacteria</taxon>
        <taxon>Pseudomonadati</taxon>
        <taxon>Pseudomonadota</taxon>
        <taxon>Betaproteobacteria</taxon>
        <taxon>Burkholderiales</taxon>
        <taxon>Oxalobacteraceae</taxon>
        <taxon>Telluria group</taxon>
        <taxon>Massilia</taxon>
    </lineage>
</organism>